<organism evidence="7 8">
    <name type="scientific">Niabella yanshanensis</name>
    <dbReference type="NCBI Taxonomy" id="577386"/>
    <lineage>
        <taxon>Bacteria</taxon>
        <taxon>Pseudomonadati</taxon>
        <taxon>Bacteroidota</taxon>
        <taxon>Chitinophagia</taxon>
        <taxon>Chitinophagales</taxon>
        <taxon>Chitinophagaceae</taxon>
        <taxon>Niabella</taxon>
    </lineage>
</organism>
<accession>A0ABZ0W973</accession>
<dbReference type="RefSeq" id="WP_245957584.1">
    <property type="nucleotide sequence ID" value="NZ_CP139960.1"/>
</dbReference>
<dbReference type="PANTHER" id="PTHR13353">
    <property type="entry name" value="TRANSMEMBRANE PROTEIN 19"/>
    <property type="match status" value="1"/>
</dbReference>
<dbReference type="PANTHER" id="PTHR13353:SF5">
    <property type="entry name" value="TRANSMEMBRANE PROTEIN 19"/>
    <property type="match status" value="1"/>
</dbReference>
<comment type="subcellular location">
    <subcellularLocation>
        <location evidence="1">Membrane</location>
        <topology evidence="1">Multi-pass membrane protein</topology>
    </subcellularLocation>
</comment>
<evidence type="ECO:0000256" key="5">
    <source>
        <dbReference type="ARBA" id="ARBA00023136"/>
    </source>
</evidence>
<feature type="transmembrane region" description="Helical" evidence="6">
    <location>
        <begin position="196"/>
        <end position="215"/>
    </location>
</feature>
<dbReference type="InterPro" id="IPR002794">
    <property type="entry name" value="DUF92_TMEM19"/>
</dbReference>
<feature type="transmembrane region" description="Helical" evidence="6">
    <location>
        <begin position="227"/>
        <end position="246"/>
    </location>
</feature>
<keyword evidence="4 6" id="KW-1133">Transmembrane helix</keyword>
<evidence type="ECO:0000256" key="4">
    <source>
        <dbReference type="ARBA" id="ARBA00022989"/>
    </source>
</evidence>
<comment type="similarity">
    <text evidence="2">Belongs to the TMEM19 family.</text>
</comment>
<evidence type="ECO:0000313" key="7">
    <source>
        <dbReference type="EMBL" id="WQD39830.1"/>
    </source>
</evidence>
<keyword evidence="3 6" id="KW-0812">Transmembrane</keyword>
<feature type="transmembrane region" description="Helical" evidence="6">
    <location>
        <begin position="43"/>
        <end position="73"/>
    </location>
</feature>
<keyword evidence="8" id="KW-1185">Reference proteome</keyword>
<dbReference type="Proteomes" id="UP001325680">
    <property type="component" value="Chromosome"/>
</dbReference>
<evidence type="ECO:0000256" key="3">
    <source>
        <dbReference type="ARBA" id="ARBA00022692"/>
    </source>
</evidence>
<keyword evidence="5 6" id="KW-0472">Membrane</keyword>
<evidence type="ECO:0000256" key="6">
    <source>
        <dbReference type="SAM" id="Phobius"/>
    </source>
</evidence>
<evidence type="ECO:0000313" key="8">
    <source>
        <dbReference type="Proteomes" id="UP001325680"/>
    </source>
</evidence>
<sequence length="248" mass="26116">MQYSGLSCMMMHPDFRIFLLVILSGMVASVVFKKLTPPAAITGGILSCCIYAGAGFAGITLMAAFFVLGVLATSWKLDQKISEGLAEAQKGKRTAAQVFANAGMAAITGLITWILPELRPDAPLIIAACFASATADTISSELGNVYGKRFYHILSLKKATGGANGVISLEGTLAGCTGSCIISVIYAFWQGWSIDLLFIVIAGTLGNFIDSILGATLENTGYISNNAVNFFNTCAAAVFILILNLMRS</sequence>
<dbReference type="Pfam" id="PF01940">
    <property type="entry name" value="DUF92"/>
    <property type="match status" value="1"/>
</dbReference>
<reference evidence="7 8" key="1">
    <citation type="submission" date="2023-12" db="EMBL/GenBank/DDBJ databases">
        <title>Genome sequencing and assembly of bacterial species from a model synthetic community.</title>
        <authorList>
            <person name="Hogle S.L."/>
        </authorList>
    </citation>
    <scope>NUCLEOTIDE SEQUENCE [LARGE SCALE GENOMIC DNA]</scope>
    <source>
        <strain evidence="7 8">HAMBI_3031</strain>
    </source>
</reference>
<dbReference type="EMBL" id="CP139960">
    <property type="protein sequence ID" value="WQD39830.1"/>
    <property type="molecule type" value="Genomic_DNA"/>
</dbReference>
<feature type="transmembrane region" description="Helical" evidence="6">
    <location>
        <begin position="166"/>
        <end position="189"/>
    </location>
</feature>
<proteinExistence type="inferred from homology"/>
<gene>
    <name evidence="7" type="ORF">U0035_06670</name>
</gene>
<name>A0ABZ0W973_9BACT</name>
<evidence type="ECO:0000256" key="2">
    <source>
        <dbReference type="ARBA" id="ARBA00009012"/>
    </source>
</evidence>
<protein>
    <submittedName>
        <fullName evidence="7">DUF92 domain-containing protein</fullName>
    </submittedName>
</protein>
<evidence type="ECO:0000256" key="1">
    <source>
        <dbReference type="ARBA" id="ARBA00004141"/>
    </source>
</evidence>